<protein>
    <recommendedName>
        <fullName evidence="4">Conidiation-specific protein 8</fullName>
    </recommendedName>
</protein>
<dbReference type="EMBL" id="ML991773">
    <property type="protein sequence ID" value="KAF2239054.1"/>
    <property type="molecule type" value="Genomic_DNA"/>
</dbReference>
<sequence length="73" mass="8151">MAQNASSSPPSSPIDRRRSSGERFAALNNLKRNSNPDAFAQRRSSLSDQATNKPGFFGQIWQNYTRGSHPEKK</sequence>
<evidence type="ECO:0000313" key="3">
    <source>
        <dbReference type="Proteomes" id="UP000800092"/>
    </source>
</evidence>
<feature type="compositionally biased region" description="Polar residues" evidence="1">
    <location>
        <begin position="30"/>
        <end position="52"/>
    </location>
</feature>
<reference evidence="2" key="1">
    <citation type="journal article" date="2020" name="Stud. Mycol.">
        <title>101 Dothideomycetes genomes: a test case for predicting lifestyles and emergence of pathogens.</title>
        <authorList>
            <person name="Haridas S."/>
            <person name="Albert R."/>
            <person name="Binder M."/>
            <person name="Bloem J."/>
            <person name="Labutti K."/>
            <person name="Salamov A."/>
            <person name="Andreopoulos B."/>
            <person name="Baker S."/>
            <person name="Barry K."/>
            <person name="Bills G."/>
            <person name="Bluhm B."/>
            <person name="Cannon C."/>
            <person name="Castanera R."/>
            <person name="Culley D."/>
            <person name="Daum C."/>
            <person name="Ezra D."/>
            <person name="Gonzalez J."/>
            <person name="Henrissat B."/>
            <person name="Kuo A."/>
            <person name="Liang C."/>
            <person name="Lipzen A."/>
            <person name="Lutzoni F."/>
            <person name="Magnuson J."/>
            <person name="Mondo S."/>
            <person name="Nolan M."/>
            <person name="Ohm R."/>
            <person name="Pangilinan J."/>
            <person name="Park H.-J."/>
            <person name="Ramirez L."/>
            <person name="Alfaro M."/>
            <person name="Sun H."/>
            <person name="Tritt A."/>
            <person name="Yoshinaga Y."/>
            <person name="Zwiers L.-H."/>
            <person name="Turgeon B."/>
            <person name="Goodwin S."/>
            <person name="Spatafora J."/>
            <person name="Crous P."/>
            <person name="Grigoriev I."/>
        </authorList>
    </citation>
    <scope>NUCLEOTIDE SEQUENCE</scope>
    <source>
        <strain evidence="2">Tuck. ex Michener</strain>
    </source>
</reference>
<organism evidence="2 3">
    <name type="scientific">Viridothelium virens</name>
    <name type="common">Speckled blister lichen</name>
    <name type="synonym">Trypethelium virens</name>
    <dbReference type="NCBI Taxonomy" id="1048519"/>
    <lineage>
        <taxon>Eukaryota</taxon>
        <taxon>Fungi</taxon>
        <taxon>Dikarya</taxon>
        <taxon>Ascomycota</taxon>
        <taxon>Pezizomycotina</taxon>
        <taxon>Dothideomycetes</taxon>
        <taxon>Dothideomycetes incertae sedis</taxon>
        <taxon>Trypetheliales</taxon>
        <taxon>Trypetheliaceae</taxon>
        <taxon>Viridothelium</taxon>
    </lineage>
</organism>
<dbReference type="Proteomes" id="UP000800092">
    <property type="component" value="Unassembled WGS sequence"/>
</dbReference>
<evidence type="ECO:0008006" key="4">
    <source>
        <dbReference type="Google" id="ProtNLM"/>
    </source>
</evidence>
<gene>
    <name evidence="2" type="ORF">EV356DRAFT_501993</name>
</gene>
<accession>A0A6A6HLM7</accession>
<dbReference type="AlphaFoldDB" id="A0A6A6HLM7"/>
<evidence type="ECO:0000313" key="2">
    <source>
        <dbReference type="EMBL" id="KAF2239054.1"/>
    </source>
</evidence>
<dbReference type="OrthoDB" id="4158609at2759"/>
<feature type="region of interest" description="Disordered" evidence="1">
    <location>
        <begin position="1"/>
        <end position="73"/>
    </location>
</feature>
<name>A0A6A6HLM7_VIRVR</name>
<proteinExistence type="predicted"/>
<evidence type="ECO:0000256" key="1">
    <source>
        <dbReference type="SAM" id="MobiDB-lite"/>
    </source>
</evidence>
<keyword evidence="3" id="KW-1185">Reference proteome</keyword>